<dbReference type="Proteomes" id="UP000646749">
    <property type="component" value="Unassembled WGS sequence"/>
</dbReference>
<evidence type="ECO:0000313" key="2">
    <source>
        <dbReference type="Proteomes" id="UP000646749"/>
    </source>
</evidence>
<keyword evidence="2" id="KW-1185">Reference proteome</keyword>
<dbReference type="EMBL" id="BONW01000008">
    <property type="protein sequence ID" value="GIG87144.1"/>
    <property type="molecule type" value="Genomic_DNA"/>
</dbReference>
<accession>A0ABQ4DXF9</accession>
<sequence length="344" mass="36842">MSHHLDSPLALQDTRLDLTDQYVFPGENGTVLVMNLNSSAAGKDAKPGFHPEARYEFKVHLDGATVENLTYRVSFDEPDRAGGEQDVRLHLLTGAEAPDDTATGELIAQGRTGNVISGPNGLRLWAGRAVDPFYIDLTLLAAIGSAVKDGARLDLTGWRSDAAKNSFADTTIQSIVLEIGDDDPGIGANRDICTWITSKLATDAGGWRQVNRFGHPMVWPILRQPVDTDWSGSANLGHPETDASADGDRIARLVAGVVAANGTSLDPPGYGRQVAERLLPDLLPYRTGTPANYGFNGFNGRTLACNAPETMFSLILNRATTAGLTAQQNASARSDRFPYVVAAR</sequence>
<evidence type="ECO:0008006" key="3">
    <source>
        <dbReference type="Google" id="ProtNLM"/>
    </source>
</evidence>
<organism evidence="1 2">
    <name type="scientific">Plantactinospora endophytica</name>
    <dbReference type="NCBI Taxonomy" id="673535"/>
    <lineage>
        <taxon>Bacteria</taxon>
        <taxon>Bacillati</taxon>
        <taxon>Actinomycetota</taxon>
        <taxon>Actinomycetes</taxon>
        <taxon>Micromonosporales</taxon>
        <taxon>Micromonosporaceae</taxon>
        <taxon>Plantactinospora</taxon>
    </lineage>
</organism>
<comment type="caution">
    <text evidence="1">The sequence shown here is derived from an EMBL/GenBank/DDBJ whole genome shotgun (WGS) entry which is preliminary data.</text>
</comment>
<reference evidence="1 2" key="1">
    <citation type="submission" date="2021-01" db="EMBL/GenBank/DDBJ databases">
        <title>Whole genome shotgun sequence of Plantactinospora endophytica NBRC 110450.</title>
        <authorList>
            <person name="Komaki H."/>
            <person name="Tamura T."/>
        </authorList>
    </citation>
    <scope>NUCLEOTIDE SEQUENCE [LARGE SCALE GENOMIC DNA]</scope>
    <source>
        <strain evidence="1 2">NBRC 110450</strain>
    </source>
</reference>
<proteinExistence type="predicted"/>
<dbReference type="RefSeq" id="WP_203865722.1">
    <property type="nucleotide sequence ID" value="NZ_BONW01000008.1"/>
</dbReference>
<gene>
    <name evidence="1" type="ORF">Pen02_20800</name>
</gene>
<name>A0ABQ4DXF9_9ACTN</name>
<dbReference type="InterPro" id="IPR025566">
    <property type="entry name" value="DUF4331"/>
</dbReference>
<protein>
    <recommendedName>
        <fullName evidence="3">DUF4331 domain-containing protein</fullName>
    </recommendedName>
</protein>
<evidence type="ECO:0000313" key="1">
    <source>
        <dbReference type="EMBL" id="GIG87144.1"/>
    </source>
</evidence>
<dbReference type="Pfam" id="PF14224">
    <property type="entry name" value="DUF4331"/>
    <property type="match status" value="2"/>
</dbReference>